<dbReference type="SUPFAM" id="SSF57850">
    <property type="entry name" value="RING/U-box"/>
    <property type="match status" value="1"/>
</dbReference>
<feature type="region of interest" description="Disordered" evidence="2">
    <location>
        <begin position="147"/>
        <end position="170"/>
    </location>
</feature>
<sequence>MVPYDGAVPHDPSSPSIPQPGRLSGFGVTLLIMVLVAAIGVSSFFCTGRRSVAAAATGTAARGDDLEAAGGIDEATLMSFPKVAYSRAKLEMEGKGVAGATCCSICLSDYKGDDVLRRLPDCGHLFHVSCVDPWLRSHRSCPVCRTSPAATPTPAPTAEVPSVAPATAGQ</sequence>
<accession>A0AAQ3QLD5</accession>
<feature type="transmembrane region" description="Helical" evidence="3">
    <location>
        <begin position="23"/>
        <end position="46"/>
    </location>
</feature>
<dbReference type="Gene3D" id="3.30.40.10">
    <property type="entry name" value="Zinc/RING finger domain, C3HC4 (zinc finger)"/>
    <property type="match status" value="1"/>
</dbReference>
<evidence type="ECO:0000256" key="3">
    <source>
        <dbReference type="SAM" id="Phobius"/>
    </source>
</evidence>
<keyword evidence="1" id="KW-0862">Zinc</keyword>
<keyword evidence="3" id="KW-0812">Transmembrane</keyword>
<evidence type="ECO:0000313" key="6">
    <source>
        <dbReference type="Proteomes" id="UP001327560"/>
    </source>
</evidence>
<proteinExistence type="predicted"/>
<evidence type="ECO:0000313" key="5">
    <source>
        <dbReference type="EMBL" id="WOL17001.1"/>
    </source>
</evidence>
<dbReference type="InterPro" id="IPR013083">
    <property type="entry name" value="Znf_RING/FYVE/PHD"/>
</dbReference>
<dbReference type="EMBL" id="CP136897">
    <property type="protein sequence ID" value="WOL17001.1"/>
    <property type="molecule type" value="Genomic_DNA"/>
</dbReference>
<evidence type="ECO:0000256" key="2">
    <source>
        <dbReference type="SAM" id="MobiDB-lite"/>
    </source>
</evidence>
<organism evidence="5 6">
    <name type="scientific">Canna indica</name>
    <name type="common">Indian-shot</name>
    <dbReference type="NCBI Taxonomy" id="4628"/>
    <lineage>
        <taxon>Eukaryota</taxon>
        <taxon>Viridiplantae</taxon>
        <taxon>Streptophyta</taxon>
        <taxon>Embryophyta</taxon>
        <taxon>Tracheophyta</taxon>
        <taxon>Spermatophyta</taxon>
        <taxon>Magnoliopsida</taxon>
        <taxon>Liliopsida</taxon>
        <taxon>Zingiberales</taxon>
        <taxon>Cannaceae</taxon>
        <taxon>Canna</taxon>
    </lineage>
</organism>
<dbReference type="InterPro" id="IPR001841">
    <property type="entry name" value="Znf_RING"/>
</dbReference>
<dbReference type="Proteomes" id="UP001327560">
    <property type="component" value="Chromosome 8"/>
</dbReference>
<evidence type="ECO:0000259" key="4">
    <source>
        <dbReference type="PROSITE" id="PS50089"/>
    </source>
</evidence>
<name>A0AAQ3QLD5_9LILI</name>
<evidence type="ECO:0000256" key="1">
    <source>
        <dbReference type="PROSITE-ProRule" id="PRU00175"/>
    </source>
</evidence>
<keyword evidence="3" id="KW-0472">Membrane</keyword>
<dbReference type="CDD" id="cd16454">
    <property type="entry name" value="RING-H2_PA-TM-RING"/>
    <property type="match status" value="1"/>
</dbReference>
<dbReference type="GO" id="GO:0008270">
    <property type="term" value="F:zinc ion binding"/>
    <property type="evidence" value="ECO:0007669"/>
    <property type="project" value="UniProtKB-KW"/>
</dbReference>
<keyword evidence="6" id="KW-1185">Reference proteome</keyword>
<gene>
    <name evidence="5" type="ORF">Cni_G25789</name>
</gene>
<dbReference type="InterPro" id="IPR045899">
    <property type="entry name" value="ATL71-like"/>
</dbReference>
<feature type="domain" description="RING-type" evidence="4">
    <location>
        <begin position="103"/>
        <end position="145"/>
    </location>
</feature>
<dbReference type="PANTHER" id="PTHR46719">
    <property type="entry name" value="TRANSCRIPTION FACTOR C2H2 FAMILY-RELATED"/>
    <property type="match status" value="1"/>
</dbReference>
<keyword evidence="1" id="KW-0479">Metal-binding</keyword>
<protein>
    <recommendedName>
        <fullName evidence="4">RING-type domain-containing protein</fullName>
    </recommendedName>
</protein>
<dbReference type="PROSITE" id="PS50089">
    <property type="entry name" value="ZF_RING_2"/>
    <property type="match status" value="1"/>
</dbReference>
<dbReference type="AlphaFoldDB" id="A0AAQ3QLD5"/>
<dbReference type="PANTHER" id="PTHR46719:SF7">
    <property type="entry name" value="RING-H2 FINGER PROTEIN ATL71-RELATED"/>
    <property type="match status" value="1"/>
</dbReference>
<keyword evidence="3" id="KW-1133">Transmembrane helix</keyword>
<reference evidence="5 6" key="1">
    <citation type="submission" date="2023-10" db="EMBL/GenBank/DDBJ databases">
        <title>Chromosome-scale genome assembly provides insights into flower coloration mechanisms of Canna indica.</title>
        <authorList>
            <person name="Li C."/>
        </authorList>
    </citation>
    <scope>NUCLEOTIDE SEQUENCE [LARGE SCALE GENOMIC DNA]</scope>
    <source>
        <tissue evidence="5">Flower</tissue>
    </source>
</reference>
<dbReference type="Pfam" id="PF13639">
    <property type="entry name" value="zf-RING_2"/>
    <property type="match status" value="1"/>
</dbReference>
<dbReference type="SMART" id="SM00184">
    <property type="entry name" value="RING"/>
    <property type="match status" value="1"/>
</dbReference>
<keyword evidence="1" id="KW-0863">Zinc-finger</keyword>